<evidence type="ECO:0000256" key="5">
    <source>
        <dbReference type="ARBA" id="ARBA00023180"/>
    </source>
</evidence>
<evidence type="ECO:0000256" key="1">
    <source>
        <dbReference type="ARBA" id="ARBA00004606"/>
    </source>
</evidence>
<sequence>MQARVGGSSLEEGTDSVGRKASKNIKPLPLRFLKFLVIFAVAGILFSAISMYTIRYFGLHNVVQIAQSRFQPCFQRSVSLESLIRPSASVWHSMNDSVLLWRASLVPQIKTYPFKRTPKIAFMFLARGQLPMAPLWEKFFKGNQDLYSIYMHSLPSYKPDFPPSSVFYQRNIPSQFVEWGRMSMIDAERRLLSNALLDISNEWFVLLSEACIPLANFSIVYRYISRSRHSFLGVFDDPGPYGRGRYNGRMSPEVHVSQWRKGSQWFEVNRKLAVDIVSDSYYYPKFDQFCRPSCYVDEHYLPTMLSIESPQLLANRSLSFVDWSRGGAHPATFGKADITESLFKRISNARCSSNDQQSTPCFLFARKFAPNALALLLENSSKFLGF</sequence>
<dbReference type="EMBL" id="BAABME010000754">
    <property type="protein sequence ID" value="GAA0145245.1"/>
    <property type="molecule type" value="Genomic_DNA"/>
</dbReference>
<feature type="transmembrane region" description="Helical" evidence="6">
    <location>
        <begin position="32"/>
        <end position="54"/>
    </location>
</feature>
<dbReference type="GO" id="GO:0016757">
    <property type="term" value="F:glycosyltransferase activity"/>
    <property type="evidence" value="ECO:0007669"/>
    <property type="project" value="UniProtKB-KW"/>
</dbReference>
<protein>
    <submittedName>
        <fullName evidence="7">Transferase</fullName>
    </submittedName>
</protein>
<keyword evidence="5" id="KW-0325">Glycoprotein</keyword>
<comment type="caution">
    <text evidence="7">The sequence shown here is derived from an EMBL/GenBank/DDBJ whole genome shotgun (WGS) entry which is preliminary data.</text>
</comment>
<dbReference type="PANTHER" id="PTHR31042:SF122">
    <property type="entry name" value="CORE-2_I-BRANCHING ENZYME"/>
    <property type="match status" value="1"/>
</dbReference>
<dbReference type="Proteomes" id="UP001454036">
    <property type="component" value="Unassembled WGS sequence"/>
</dbReference>
<accession>A0AAV3P102</accession>
<keyword evidence="6" id="KW-1133">Transmembrane helix</keyword>
<organism evidence="7 8">
    <name type="scientific">Lithospermum erythrorhizon</name>
    <name type="common">Purple gromwell</name>
    <name type="synonym">Lithospermum officinale var. erythrorhizon</name>
    <dbReference type="NCBI Taxonomy" id="34254"/>
    <lineage>
        <taxon>Eukaryota</taxon>
        <taxon>Viridiplantae</taxon>
        <taxon>Streptophyta</taxon>
        <taxon>Embryophyta</taxon>
        <taxon>Tracheophyta</taxon>
        <taxon>Spermatophyta</taxon>
        <taxon>Magnoliopsida</taxon>
        <taxon>eudicotyledons</taxon>
        <taxon>Gunneridae</taxon>
        <taxon>Pentapetalae</taxon>
        <taxon>asterids</taxon>
        <taxon>lamiids</taxon>
        <taxon>Boraginales</taxon>
        <taxon>Boraginaceae</taxon>
        <taxon>Boraginoideae</taxon>
        <taxon>Lithospermeae</taxon>
        <taxon>Lithospermum</taxon>
    </lineage>
</organism>
<comment type="subcellular location">
    <subcellularLocation>
        <location evidence="1">Membrane</location>
        <topology evidence="1">Single-pass type II membrane protein</topology>
    </subcellularLocation>
</comment>
<keyword evidence="8" id="KW-1185">Reference proteome</keyword>
<name>A0AAV3P102_LITER</name>
<keyword evidence="3 7" id="KW-0808">Transferase</keyword>
<evidence type="ECO:0000256" key="2">
    <source>
        <dbReference type="ARBA" id="ARBA00022676"/>
    </source>
</evidence>
<keyword evidence="6" id="KW-0812">Transmembrane</keyword>
<evidence type="ECO:0000313" key="8">
    <source>
        <dbReference type="Proteomes" id="UP001454036"/>
    </source>
</evidence>
<keyword evidence="4 6" id="KW-0472">Membrane</keyword>
<proteinExistence type="predicted"/>
<evidence type="ECO:0000256" key="3">
    <source>
        <dbReference type="ARBA" id="ARBA00022679"/>
    </source>
</evidence>
<dbReference type="AlphaFoldDB" id="A0AAV3P102"/>
<gene>
    <name evidence="7" type="ORF">LIER_05487</name>
</gene>
<keyword evidence="2" id="KW-0328">Glycosyltransferase</keyword>
<dbReference type="InterPro" id="IPR003406">
    <property type="entry name" value="Glyco_trans_14"/>
</dbReference>
<reference evidence="7 8" key="1">
    <citation type="submission" date="2024-01" db="EMBL/GenBank/DDBJ databases">
        <title>The complete chloroplast genome sequence of Lithospermum erythrorhizon: insights into the phylogenetic relationship among Boraginaceae species and the maternal lineages of purple gromwells.</title>
        <authorList>
            <person name="Okada T."/>
            <person name="Watanabe K."/>
        </authorList>
    </citation>
    <scope>NUCLEOTIDE SEQUENCE [LARGE SCALE GENOMIC DNA]</scope>
</reference>
<dbReference type="GO" id="GO:0016020">
    <property type="term" value="C:membrane"/>
    <property type="evidence" value="ECO:0007669"/>
    <property type="project" value="UniProtKB-SubCell"/>
</dbReference>
<evidence type="ECO:0000256" key="4">
    <source>
        <dbReference type="ARBA" id="ARBA00023136"/>
    </source>
</evidence>
<evidence type="ECO:0000256" key="6">
    <source>
        <dbReference type="SAM" id="Phobius"/>
    </source>
</evidence>
<dbReference type="PANTHER" id="PTHR31042">
    <property type="entry name" value="CORE-2/I-BRANCHING BETA-1,6-N-ACETYLGLUCOSAMINYLTRANSFERASE FAMILY PROTEIN-RELATED"/>
    <property type="match status" value="1"/>
</dbReference>
<evidence type="ECO:0000313" key="7">
    <source>
        <dbReference type="EMBL" id="GAA0145245.1"/>
    </source>
</evidence>
<dbReference type="Pfam" id="PF02485">
    <property type="entry name" value="Branch"/>
    <property type="match status" value="1"/>
</dbReference>
<dbReference type="InterPro" id="IPR044174">
    <property type="entry name" value="BC10-like"/>
</dbReference>